<comment type="caution">
    <text evidence="1">The sequence shown here is derived from an EMBL/GenBank/DDBJ whole genome shotgun (WGS) entry which is preliminary data.</text>
</comment>
<protein>
    <submittedName>
        <fullName evidence="1">Uncharacterized protein</fullName>
    </submittedName>
</protein>
<accession>A0ACC2S588</accession>
<proteinExistence type="predicted"/>
<gene>
    <name evidence="1" type="ORF">DSO57_1021754</name>
</gene>
<organism evidence="1 2">
    <name type="scientific">Entomophthora muscae</name>
    <dbReference type="NCBI Taxonomy" id="34485"/>
    <lineage>
        <taxon>Eukaryota</taxon>
        <taxon>Fungi</taxon>
        <taxon>Fungi incertae sedis</taxon>
        <taxon>Zoopagomycota</taxon>
        <taxon>Entomophthoromycotina</taxon>
        <taxon>Entomophthoromycetes</taxon>
        <taxon>Entomophthorales</taxon>
        <taxon>Entomophthoraceae</taxon>
        <taxon>Entomophthora</taxon>
    </lineage>
</organism>
<keyword evidence="2" id="KW-1185">Reference proteome</keyword>
<dbReference type="EMBL" id="QTSX02005786">
    <property type="protein sequence ID" value="KAJ9057547.1"/>
    <property type="molecule type" value="Genomic_DNA"/>
</dbReference>
<sequence>MSLVYGPVYFCDGVPYTIMEKVKPVLDTTCKPYVSDNKGQDDNKQPKYFQTIGGQQVLKKFSVFYKNVPILSGYQEYRGAPADEGGVAAGTGMAHQMMGPNFIR</sequence>
<evidence type="ECO:0000313" key="1">
    <source>
        <dbReference type="EMBL" id="KAJ9057547.1"/>
    </source>
</evidence>
<name>A0ACC2S588_9FUNG</name>
<dbReference type="Proteomes" id="UP001165960">
    <property type="component" value="Unassembled WGS sequence"/>
</dbReference>
<reference evidence="1" key="1">
    <citation type="submission" date="2022-04" db="EMBL/GenBank/DDBJ databases">
        <title>Genome of the entomopathogenic fungus Entomophthora muscae.</title>
        <authorList>
            <person name="Elya C."/>
            <person name="Lovett B.R."/>
            <person name="Lee E."/>
            <person name="Macias A.M."/>
            <person name="Hajek A.E."/>
            <person name="De Bivort B.L."/>
            <person name="Kasson M.T."/>
            <person name="De Fine Licht H.H."/>
            <person name="Stajich J.E."/>
        </authorList>
    </citation>
    <scope>NUCLEOTIDE SEQUENCE</scope>
    <source>
        <strain evidence="1">Berkeley</strain>
    </source>
</reference>
<evidence type="ECO:0000313" key="2">
    <source>
        <dbReference type="Proteomes" id="UP001165960"/>
    </source>
</evidence>